<name>A0A836BNW3_9CHLO</name>
<comment type="subcellular location">
    <subcellularLocation>
        <location evidence="1">Cytoplasm</location>
        <location evidence="1">Cytoskeleton</location>
        <location evidence="1">Cilium axoneme</location>
    </subcellularLocation>
</comment>
<reference evidence="3" key="1">
    <citation type="journal article" date="2020" name="bioRxiv">
        <title>Comparative genomics of Chlamydomonas.</title>
        <authorList>
            <person name="Craig R.J."/>
            <person name="Hasan A.R."/>
            <person name="Ness R.W."/>
            <person name="Keightley P.D."/>
        </authorList>
    </citation>
    <scope>NUCLEOTIDE SEQUENCE</scope>
    <source>
        <strain evidence="3">CCAP 11/70</strain>
    </source>
</reference>
<evidence type="ECO:0000256" key="2">
    <source>
        <dbReference type="SAM" id="MobiDB-lite"/>
    </source>
</evidence>
<dbReference type="OrthoDB" id="550061at2759"/>
<protein>
    <submittedName>
        <fullName evidence="3">Uncharacterized protein</fullName>
    </submittedName>
</protein>
<dbReference type="Proteomes" id="UP000612055">
    <property type="component" value="Unassembled WGS sequence"/>
</dbReference>
<evidence type="ECO:0000313" key="3">
    <source>
        <dbReference type="EMBL" id="KAG2483252.1"/>
    </source>
</evidence>
<sequence>MDLEPVQKSASESCSLADVLHVLSSDARDGLVDALGSNSSLRNARLACRALRDLIDSQQTALTVNTYTVSYGDLVTLCHDGRWLRRWPRCTKLTLLIDGGELGALAVPFLAAPLDACQRITELAVSTEESETALPGSHVLALVSRLPGLCKLVLSATAPEEDDSPLEFSLTQMALSSLPSLTDLTANWTYLPCIPGGLAGQLTRLELTPVDSSDRPPAANVAEALPGMTAVRELVFAANAVEPFTPAEILELLNAAPPSLTHMQVNTVEARGLSLRFTFSNSLLDSVHVGTSWANSDHAGPPWAPKYADVAARLAAAVLPSRALGPRLGLLSISHLTVSGSLPDPDPAAALLARCAKVELGALKGSSKGSPRGAISLMRKLGVPRSLEWDAGRGLLATVSLTEPKPGADKRRPVLELRTVVESVVQRMASSAGAPDSILLLRGPFMRGLLSVPAGLRPILRHLISAPGVSPPLRTVSCRALPAAGAVVLGLRLHKSPAAAAEAARRLAEAAGGGPEAAGVVMLEVLCPSLPLEAAIQQELQALWDGDVDGEERGVGATTEEQAKADVGGGAGAEAGPTSGSSAGGGGGGPMDELDRVRCLLETWDRLRAWISDVDLAEPRA</sequence>
<feature type="region of interest" description="Disordered" evidence="2">
    <location>
        <begin position="549"/>
        <end position="592"/>
    </location>
</feature>
<evidence type="ECO:0000313" key="4">
    <source>
        <dbReference type="Proteomes" id="UP000612055"/>
    </source>
</evidence>
<comment type="caution">
    <text evidence="3">The sequence shown here is derived from an EMBL/GenBank/DDBJ whole genome shotgun (WGS) entry which is preliminary data.</text>
</comment>
<dbReference type="Gene3D" id="3.80.10.10">
    <property type="entry name" value="Ribonuclease Inhibitor"/>
    <property type="match status" value="1"/>
</dbReference>
<accession>A0A836BNW3</accession>
<dbReference type="AlphaFoldDB" id="A0A836BNW3"/>
<gene>
    <name evidence="3" type="ORF">HYH03_017850</name>
</gene>
<evidence type="ECO:0000256" key="1">
    <source>
        <dbReference type="ARBA" id="ARBA00004430"/>
    </source>
</evidence>
<dbReference type="GO" id="GO:0005930">
    <property type="term" value="C:axoneme"/>
    <property type="evidence" value="ECO:0007669"/>
    <property type="project" value="UniProtKB-SubCell"/>
</dbReference>
<proteinExistence type="predicted"/>
<dbReference type="InterPro" id="IPR032675">
    <property type="entry name" value="LRR_dom_sf"/>
</dbReference>
<organism evidence="3 4">
    <name type="scientific">Edaphochlamys debaryana</name>
    <dbReference type="NCBI Taxonomy" id="47281"/>
    <lineage>
        <taxon>Eukaryota</taxon>
        <taxon>Viridiplantae</taxon>
        <taxon>Chlorophyta</taxon>
        <taxon>core chlorophytes</taxon>
        <taxon>Chlorophyceae</taxon>
        <taxon>CS clade</taxon>
        <taxon>Chlamydomonadales</taxon>
        <taxon>Chlamydomonadales incertae sedis</taxon>
        <taxon>Edaphochlamys</taxon>
    </lineage>
</organism>
<dbReference type="EMBL" id="JAEHOE010000183">
    <property type="protein sequence ID" value="KAG2483252.1"/>
    <property type="molecule type" value="Genomic_DNA"/>
</dbReference>
<keyword evidence="4" id="KW-1185">Reference proteome</keyword>